<dbReference type="AlphaFoldDB" id="A0A6I6UIW7"/>
<proteinExistence type="predicted"/>
<dbReference type="Gene3D" id="2.130.10.10">
    <property type="entry name" value="YVTN repeat-like/Quinoprotein amine dehydrogenase"/>
    <property type="match status" value="1"/>
</dbReference>
<name>A0A6I6UIW7_9BACI</name>
<dbReference type="PROSITE" id="PS51257">
    <property type="entry name" value="PROKAR_LIPOPROTEIN"/>
    <property type="match status" value="1"/>
</dbReference>
<feature type="chain" id="PRO_5026143250" evidence="1">
    <location>
        <begin position="25"/>
        <end position="305"/>
    </location>
</feature>
<protein>
    <submittedName>
        <fullName evidence="2">Sialidase</fullName>
    </submittedName>
</protein>
<sequence>MKLNKAIGILIGSGLLITGCSSTAQEYKFVSPESENVEHLHGAGYPNNDDAFFIATHNGLYKYEENKWTEANRNKHDYMGFSPYKDGFYSSGHPENGSDLKNPLGIIKSTDQGKSLDKLAFYGETDFHYLSAGYESGQLFVINQEPNSTLETGLYSSSDEGENWNKRKMSGIDPAKLIGLAAHPDKKNLLAINSQEGIFFSEDGGDTFSPIMQGTPVTSVVLNDKTGVYSSLEEEGISLIKFNLESLEEVELPLPSINNDNPIMFIAQNPKNQSEMTLVTYKNDIYRTSDGGKNWTEIMDSGKPK</sequence>
<evidence type="ECO:0000313" key="2">
    <source>
        <dbReference type="EMBL" id="QHE62875.1"/>
    </source>
</evidence>
<gene>
    <name evidence="2" type="ORF">FHE72_19100</name>
</gene>
<dbReference type="RefSeq" id="WP_159362674.1">
    <property type="nucleotide sequence ID" value="NZ_CP047394.1"/>
</dbReference>
<evidence type="ECO:0000313" key="3">
    <source>
        <dbReference type="Proteomes" id="UP000465062"/>
    </source>
</evidence>
<accession>A0A6I6UIW7</accession>
<dbReference type="NCBIfam" id="NF045728">
    <property type="entry name" value="glycosyl_F510_1955"/>
    <property type="match status" value="1"/>
</dbReference>
<dbReference type="InterPro" id="IPR054817">
    <property type="entry name" value="Glycosyl_F510_1955-like"/>
</dbReference>
<reference evidence="2 3" key="1">
    <citation type="submission" date="2019-06" db="EMBL/GenBank/DDBJ databases">
        <title>An operon consisting of a P-type ATPase gene and a transcriptional regular gene given the different cadmium resistance in Bacillus vietamensis 151-6 and Bacillus marisflavi 151-25.</title>
        <authorList>
            <person name="Yu X."/>
        </authorList>
    </citation>
    <scope>NUCLEOTIDE SEQUENCE [LARGE SCALE GENOMIC DNA]</scope>
    <source>
        <strain evidence="2 3">151-6</strain>
    </source>
</reference>
<dbReference type="Proteomes" id="UP000465062">
    <property type="component" value="Chromosome"/>
</dbReference>
<organism evidence="2 3">
    <name type="scientific">Rossellomorea vietnamensis</name>
    <dbReference type="NCBI Taxonomy" id="218284"/>
    <lineage>
        <taxon>Bacteria</taxon>
        <taxon>Bacillati</taxon>
        <taxon>Bacillota</taxon>
        <taxon>Bacilli</taxon>
        <taxon>Bacillales</taxon>
        <taxon>Bacillaceae</taxon>
        <taxon>Rossellomorea</taxon>
    </lineage>
</organism>
<keyword evidence="1" id="KW-0732">Signal</keyword>
<evidence type="ECO:0000256" key="1">
    <source>
        <dbReference type="SAM" id="SignalP"/>
    </source>
</evidence>
<dbReference type="InterPro" id="IPR015943">
    <property type="entry name" value="WD40/YVTN_repeat-like_dom_sf"/>
</dbReference>
<dbReference type="SUPFAM" id="SSF110296">
    <property type="entry name" value="Oligoxyloglucan reducing end-specific cellobiohydrolase"/>
    <property type="match status" value="1"/>
</dbReference>
<dbReference type="KEGG" id="bvq:FHE72_19100"/>
<dbReference type="EMBL" id="CP047394">
    <property type="protein sequence ID" value="QHE62875.1"/>
    <property type="molecule type" value="Genomic_DNA"/>
</dbReference>
<feature type="signal peptide" evidence="1">
    <location>
        <begin position="1"/>
        <end position="24"/>
    </location>
</feature>